<dbReference type="EMBL" id="JACOPQ010000007">
    <property type="protein sequence ID" value="MBC5737447.1"/>
    <property type="molecule type" value="Genomic_DNA"/>
</dbReference>
<keyword evidence="1" id="KW-0472">Membrane</keyword>
<evidence type="ECO:0000313" key="2">
    <source>
        <dbReference type="EMBL" id="MBC5737447.1"/>
    </source>
</evidence>
<proteinExistence type="predicted"/>
<accession>A0A8J6M860</accession>
<gene>
    <name evidence="2" type="ORF">H8S62_10565</name>
</gene>
<dbReference type="Proteomes" id="UP000607645">
    <property type="component" value="Unassembled WGS sequence"/>
</dbReference>
<keyword evidence="1" id="KW-0812">Transmembrane</keyword>
<keyword evidence="1" id="KW-1133">Transmembrane helix</keyword>
<evidence type="ECO:0000256" key="1">
    <source>
        <dbReference type="SAM" id="Phobius"/>
    </source>
</evidence>
<dbReference type="AlphaFoldDB" id="A0A8J6M860"/>
<evidence type="ECO:0000313" key="3">
    <source>
        <dbReference type="Proteomes" id="UP000607645"/>
    </source>
</evidence>
<feature type="transmembrane region" description="Helical" evidence="1">
    <location>
        <begin position="130"/>
        <end position="152"/>
    </location>
</feature>
<keyword evidence="3" id="KW-1185">Reference proteome</keyword>
<feature type="transmembrane region" description="Helical" evidence="1">
    <location>
        <begin position="98"/>
        <end position="124"/>
    </location>
</feature>
<reference evidence="2" key="1">
    <citation type="submission" date="2020-08" db="EMBL/GenBank/DDBJ databases">
        <title>Genome public.</title>
        <authorList>
            <person name="Liu C."/>
            <person name="Sun Q."/>
        </authorList>
    </citation>
    <scope>NUCLEOTIDE SEQUENCE</scope>
    <source>
        <strain evidence="2">NSJ-52</strain>
    </source>
</reference>
<sequence length="174" mass="19145">MIQAIHRWRGRHPDLYEFILFNLLANIATITNFLVLLLGNSLLFRAFSETAFVLGPFDYSLENGGLCGFLSFLLSYACAQTVNFIVQRKAVFHADNKLGPAIAVYIAAVIAVYFICLYVPTLIVAPLSRIVGGLAPYLANCVNILIQVLTLYPTMKFLVMKKTSAPAPIPSTKG</sequence>
<organism evidence="2 3">
    <name type="scientific">Lawsonibacter faecis</name>
    <dbReference type="NCBI Taxonomy" id="2763052"/>
    <lineage>
        <taxon>Bacteria</taxon>
        <taxon>Bacillati</taxon>
        <taxon>Bacillota</taxon>
        <taxon>Clostridia</taxon>
        <taxon>Eubacteriales</taxon>
        <taxon>Oscillospiraceae</taxon>
        <taxon>Lawsonibacter</taxon>
    </lineage>
</organism>
<comment type="caution">
    <text evidence="2">The sequence shown here is derived from an EMBL/GenBank/DDBJ whole genome shotgun (WGS) entry which is preliminary data.</text>
</comment>
<name>A0A8J6M860_9FIRM</name>
<evidence type="ECO:0008006" key="4">
    <source>
        <dbReference type="Google" id="ProtNLM"/>
    </source>
</evidence>
<protein>
    <recommendedName>
        <fullName evidence="4">GtrA-like protein domain-containing protein</fullName>
    </recommendedName>
</protein>
<dbReference type="RefSeq" id="WP_186919259.1">
    <property type="nucleotide sequence ID" value="NZ_JACOPQ010000007.1"/>
</dbReference>
<feature type="transmembrane region" description="Helical" evidence="1">
    <location>
        <begin position="63"/>
        <end position="86"/>
    </location>
</feature>
<feature type="transmembrane region" description="Helical" evidence="1">
    <location>
        <begin position="20"/>
        <end position="43"/>
    </location>
</feature>